<dbReference type="EMBL" id="MFFM01000020">
    <property type="protein sequence ID" value="OGF13352.1"/>
    <property type="molecule type" value="Genomic_DNA"/>
</dbReference>
<feature type="chain" id="PRO_5009520867" evidence="1">
    <location>
        <begin position="26"/>
        <end position="132"/>
    </location>
</feature>
<name>A0A1F5RG21_9BACT</name>
<gene>
    <name evidence="2" type="ORF">A2024_00070</name>
</gene>
<sequence length="132" mass="15595">MKNRITYLFLLAALWLLIGAGQARAQQASPADSASGYFQEYFSRLMEEWRLNQVQELAKQWGISAMGTKGIRMNRSFWEERLSLVMWLPRSSRGQSLVLEYQLKKHFLVRGEIDRHSRSDNAWLDFIFRTEY</sequence>
<comment type="caution">
    <text evidence="2">The sequence shown here is derived from an EMBL/GenBank/DDBJ whole genome shotgun (WGS) entry which is preliminary data.</text>
</comment>
<dbReference type="Proteomes" id="UP000177230">
    <property type="component" value="Unassembled WGS sequence"/>
</dbReference>
<protein>
    <submittedName>
        <fullName evidence="2">Uncharacterized protein</fullName>
    </submittedName>
</protein>
<accession>A0A1F5RG21</accession>
<organism evidence="2 3">
    <name type="scientific">Candidatus Edwardsbacteria bacterium GWF2_54_11</name>
    <dbReference type="NCBI Taxonomy" id="1817851"/>
    <lineage>
        <taxon>Bacteria</taxon>
        <taxon>Candidatus Edwardsiibacteriota</taxon>
    </lineage>
</organism>
<evidence type="ECO:0000256" key="1">
    <source>
        <dbReference type="SAM" id="SignalP"/>
    </source>
</evidence>
<feature type="signal peptide" evidence="1">
    <location>
        <begin position="1"/>
        <end position="25"/>
    </location>
</feature>
<reference evidence="2 3" key="1">
    <citation type="journal article" date="2016" name="Nat. Commun.">
        <title>Thousands of microbial genomes shed light on interconnected biogeochemical processes in an aquifer system.</title>
        <authorList>
            <person name="Anantharaman K."/>
            <person name="Brown C.T."/>
            <person name="Hug L.A."/>
            <person name="Sharon I."/>
            <person name="Castelle C.J."/>
            <person name="Probst A.J."/>
            <person name="Thomas B.C."/>
            <person name="Singh A."/>
            <person name="Wilkins M.J."/>
            <person name="Karaoz U."/>
            <person name="Brodie E.L."/>
            <person name="Williams K.H."/>
            <person name="Hubbard S.S."/>
            <person name="Banfield J.F."/>
        </authorList>
    </citation>
    <scope>NUCLEOTIDE SEQUENCE [LARGE SCALE GENOMIC DNA]</scope>
</reference>
<keyword evidence="1" id="KW-0732">Signal</keyword>
<evidence type="ECO:0000313" key="3">
    <source>
        <dbReference type="Proteomes" id="UP000177230"/>
    </source>
</evidence>
<dbReference type="AlphaFoldDB" id="A0A1F5RG21"/>
<evidence type="ECO:0000313" key="2">
    <source>
        <dbReference type="EMBL" id="OGF13352.1"/>
    </source>
</evidence>
<proteinExistence type="predicted"/>